<dbReference type="Proteomes" id="UP001595453">
    <property type="component" value="Unassembled WGS sequence"/>
</dbReference>
<keyword evidence="3" id="KW-1185">Reference proteome</keyword>
<reference evidence="3" key="1">
    <citation type="journal article" date="2019" name="Int. J. Syst. Evol. Microbiol.">
        <title>The Global Catalogue of Microorganisms (GCM) 10K type strain sequencing project: providing services to taxonomists for standard genome sequencing and annotation.</title>
        <authorList>
            <consortium name="The Broad Institute Genomics Platform"/>
            <consortium name="The Broad Institute Genome Sequencing Center for Infectious Disease"/>
            <person name="Wu L."/>
            <person name="Ma J."/>
        </authorList>
    </citation>
    <scope>NUCLEOTIDE SEQUENCE [LARGE SCALE GENOMIC DNA]</scope>
    <source>
        <strain evidence="3">KCTC 42730</strain>
    </source>
</reference>
<feature type="signal peptide" evidence="1">
    <location>
        <begin position="1"/>
        <end position="19"/>
    </location>
</feature>
<evidence type="ECO:0000313" key="3">
    <source>
        <dbReference type="Proteomes" id="UP001595453"/>
    </source>
</evidence>
<name>A0ABV7CLP2_9GAMM</name>
<dbReference type="RefSeq" id="WP_377124789.1">
    <property type="nucleotide sequence ID" value="NZ_JBHRSD010000022.1"/>
</dbReference>
<protein>
    <submittedName>
        <fullName evidence="2">Uncharacterized protein</fullName>
    </submittedName>
</protein>
<accession>A0ABV7CLP2</accession>
<gene>
    <name evidence="2" type="ORF">ACFOEE_12660</name>
</gene>
<evidence type="ECO:0000256" key="1">
    <source>
        <dbReference type="SAM" id="SignalP"/>
    </source>
</evidence>
<dbReference type="EMBL" id="JBHRSD010000022">
    <property type="protein sequence ID" value="MFC3033371.1"/>
    <property type="molecule type" value="Genomic_DNA"/>
</dbReference>
<comment type="caution">
    <text evidence="2">The sequence shown here is derived from an EMBL/GenBank/DDBJ whole genome shotgun (WGS) entry which is preliminary data.</text>
</comment>
<keyword evidence="1" id="KW-0732">Signal</keyword>
<organism evidence="2 3">
    <name type="scientific">Pseudoalteromonas fenneropenaei</name>
    <dbReference type="NCBI Taxonomy" id="1737459"/>
    <lineage>
        <taxon>Bacteria</taxon>
        <taxon>Pseudomonadati</taxon>
        <taxon>Pseudomonadota</taxon>
        <taxon>Gammaproteobacteria</taxon>
        <taxon>Alteromonadales</taxon>
        <taxon>Pseudoalteromonadaceae</taxon>
        <taxon>Pseudoalteromonas</taxon>
    </lineage>
</organism>
<evidence type="ECO:0000313" key="2">
    <source>
        <dbReference type="EMBL" id="MFC3033371.1"/>
    </source>
</evidence>
<feature type="chain" id="PRO_5046751864" evidence="1">
    <location>
        <begin position="20"/>
        <end position="160"/>
    </location>
</feature>
<sequence>MKQLVSALLLTLVSLPCMADFTVPGNGKVGYPTGAEKPFEFGFAWQAETGQFSIGSKSYEMDLPESYSVALTLSKDDSKVWVQEFTPGFIESFEWQIGEHLVSLKKKQFSQPVKGDYVLTLNGIDYFLARNNISITITFNQQGVEDVKLDGVTKDMGTKQ</sequence>
<proteinExistence type="predicted"/>